<protein>
    <recommendedName>
        <fullName evidence="4">PE-PPE domain-containing protein</fullName>
    </recommendedName>
</protein>
<reference evidence="2 3" key="1">
    <citation type="submission" date="2017-04" db="EMBL/GenBank/DDBJ databases">
        <title>Whole Genome Sequence of 1,4-Dioxane Degrading Bacterium Mycobacterium dioxanotrophicus PH-06.</title>
        <authorList>
            <person name="He Y."/>
        </authorList>
    </citation>
    <scope>NUCLEOTIDE SEQUENCE [LARGE SCALE GENOMIC DNA]</scope>
    <source>
        <strain evidence="2 3">PH-06</strain>
    </source>
</reference>
<gene>
    <name evidence="2" type="ORF">BTO20_04780</name>
</gene>
<dbReference type="RefSeq" id="WP_087073832.1">
    <property type="nucleotide sequence ID" value="NZ_CP020809.1"/>
</dbReference>
<keyword evidence="3" id="KW-1185">Reference proteome</keyword>
<feature type="compositionally biased region" description="Low complexity" evidence="1">
    <location>
        <begin position="294"/>
        <end position="308"/>
    </location>
</feature>
<accession>A0A1Y0BYN9</accession>
<evidence type="ECO:0000256" key="1">
    <source>
        <dbReference type="SAM" id="MobiDB-lite"/>
    </source>
</evidence>
<evidence type="ECO:0000313" key="3">
    <source>
        <dbReference type="Proteomes" id="UP000195331"/>
    </source>
</evidence>
<dbReference type="AlphaFoldDB" id="A0A1Y0BYN9"/>
<feature type="region of interest" description="Disordered" evidence="1">
    <location>
        <begin position="294"/>
        <end position="321"/>
    </location>
</feature>
<dbReference type="Proteomes" id="UP000195331">
    <property type="component" value="Chromosome"/>
</dbReference>
<evidence type="ECO:0008006" key="4">
    <source>
        <dbReference type="Google" id="ProtNLM"/>
    </source>
</evidence>
<dbReference type="OrthoDB" id="4638524at2"/>
<dbReference type="KEGG" id="mdx:BTO20_04780"/>
<proteinExistence type="predicted"/>
<dbReference type="EMBL" id="CP020809">
    <property type="protein sequence ID" value="ART67997.1"/>
    <property type="molecule type" value="Genomic_DNA"/>
</dbReference>
<sequence length="369" mass="38049">MEQRVQCGLTAGLAIVGASVIAITPIAPTTTAASRVVDAAASLMANFSGMSQAELLALSGQRLAEQFAQVPFVPLAAAADLAGGDQARLYTVLRSVIDSPLYVADPVLEAAADTLPPSLGGGTDHITNTTLPTEGAIMQFRLNTLIGARDAADGFFADALGVPASTDANTANGLANGVTASVERTVEGAVLAPVGLVTIAQAMADGDAAELYTAIRQYIDAPLWAADPTITALEKALPESLGGATEFGDNQQPTDGGLKDFRDQQLWGATHEARVAVAKVLNVPLNAQDNPVTPLTTSTLSKTTTKSVGTQLPKLGTQNPKLNSQVKQAGQNVQKQVKNVQTNVNKALSKVSDAVKNVAKKPESSKSDD</sequence>
<organism evidence="2 3">
    <name type="scientific">Mycobacterium dioxanotrophicus</name>
    <dbReference type="NCBI Taxonomy" id="482462"/>
    <lineage>
        <taxon>Bacteria</taxon>
        <taxon>Bacillati</taxon>
        <taxon>Actinomycetota</taxon>
        <taxon>Actinomycetes</taxon>
        <taxon>Mycobacteriales</taxon>
        <taxon>Mycobacteriaceae</taxon>
        <taxon>Mycobacterium</taxon>
    </lineage>
</organism>
<name>A0A1Y0BYN9_9MYCO</name>
<evidence type="ECO:0000313" key="2">
    <source>
        <dbReference type="EMBL" id="ART67997.1"/>
    </source>
</evidence>